<accession>A0A508WTB7</accession>
<name>A0A508WTB7_9HYPH</name>
<dbReference type="AlphaFoldDB" id="A0A508WTB7"/>
<dbReference type="EMBL" id="CABFNB010000007">
    <property type="protein sequence ID" value="VTZ59276.1"/>
    <property type="molecule type" value="Genomic_DNA"/>
</dbReference>
<evidence type="ECO:0000313" key="1">
    <source>
        <dbReference type="EMBL" id="VTZ59276.1"/>
    </source>
</evidence>
<dbReference type="Proteomes" id="UP000507954">
    <property type="component" value="Unassembled WGS sequence"/>
</dbReference>
<protein>
    <submittedName>
        <fullName evidence="1">Response regulator receiver protein</fullName>
    </submittedName>
</protein>
<dbReference type="Gene3D" id="3.40.50.2300">
    <property type="match status" value="1"/>
</dbReference>
<dbReference type="SUPFAM" id="SSF52172">
    <property type="entry name" value="CheY-like"/>
    <property type="match status" value="1"/>
</dbReference>
<gene>
    <name evidence="1" type="ORF">EMEDMD4_1040006</name>
</gene>
<dbReference type="RefSeq" id="WP_028054612.1">
    <property type="nucleotide sequence ID" value="NZ_CABFNB010000007.1"/>
</dbReference>
<organism evidence="1 2">
    <name type="scientific">Sinorhizobium medicae</name>
    <dbReference type="NCBI Taxonomy" id="110321"/>
    <lineage>
        <taxon>Bacteria</taxon>
        <taxon>Pseudomonadati</taxon>
        <taxon>Pseudomonadota</taxon>
        <taxon>Alphaproteobacteria</taxon>
        <taxon>Hyphomicrobiales</taxon>
        <taxon>Rhizobiaceae</taxon>
        <taxon>Sinorhizobium/Ensifer group</taxon>
        <taxon>Sinorhizobium</taxon>
    </lineage>
</organism>
<sequence>MVEKSEDGRFLEGLRVLVVEDEVWIALDLEAAFVDVGAQVVGPCGTLETALVAAKNEALALAVLDIRLGTATTERVIDLLNERGIPFFFYSGQTLPDEMRKKSNGAVVMVKPAMQQDIVGKAVEVLMASSMPISPS</sequence>
<dbReference type="InterPro" id="IPR011006">
    <property type="entry name" value="CheY-like_superfamily"/>
</dbReference>
<proteinExistence type="predicted"/>
<reference evidence="1 2" key="1">
    <citation type="submission" date="2019-06" db="EMBL/GenBank/DDBJ databases">
        <authorList>
            <person name="Le Quere A."/>
            <person name="Colella S."/>
        </authorList>
    </citation>
    <scope>NUCLEOTIDE SEQUENCE [LARGE SCALE GENOMIC DNA]</scope>
    <source>
        <strain evidence="1">EmedicaeMD41</strain>
    </source>
</reference>
<evidence type="ECO:0000313" key="2">
    <source>
        <dbReference type="Proteomes" id="UP000507954"/>
    </source>
</evidence>